<dbReference type="SUPFAM" id="SSF52833">
    <property type="entry name" value="Thioredoxin-like"/>
    <property type="match status" value="1"/>
</dbReference>
<dbReference type="PANTHER" id="PTHR42899">
    <property type="entry name" value="SPERMATOGENESIS-ASSOCIATED PROTEIN 20"/>
    <property type="match status" value="1"/>
</dbReference>
<protein>
    <recommendedName>
        <fullName evidence="1">Spermatogenesis-associated protein 20-like TRX domain-containing protein</fullName>
    </recommendedName>
</protein>
<dbReference type="AlphaFoldDB" id="A0A1M6JF84"/>
<dbReference type="InterPro" id="IPR012341">
    <property type="entry name" value="6hp_glycosidase-like_sf"/>
</dbReference>
<proteinExistence type="predicted"/>
<evidence type="ECO:0000259" key="1">
    <source>
        <dbReference type="Pfam" id="PF03190"/>
    </source>
</evidence>
<dbReference type="Gene3D" id="3.40.30.10">
    <property type="entry name" value="Glutaredoxin"/>
    <property type="match status" value="1"/>
</dbReference>
<dbReference type="InterPro" id="IPR024705">
    <property type="entry name" value="Ssp411"/>
</dbReference>
<dbReference type="InterPro" id="IPR004879">
    <property type="entry name" value="Ssp411-like_TRX"/>
</dbReference>
<keyword evidence="3" id="KW-1185">Reference proteome</keyword>
<dbReference type="Gene3D" id="1.50.10.20">
    <property type="match status" value="1"/>
</dbReference>
<sequence length="686" mass="78709">MTADKTRVPNRLVHEKSPYLLQHAYNPVDWYPWSEEAFTKAKEEGKPIFLSIGYSTCHWCHVMERECFEDEEVADLLNRYFVSIKVDREERPDIDSIYMAVCQAMTGHGGWPLTIFMTPDAKPFFAGTYFPKKDRMGLPGLVTLLKRVHALWKDNRDDLTEVTDRIVQALQERPTTTHKADPDALVTKAYENLRMRFDSVYGGFGSAPKFPTPHNLIFLLRYWYVHRDSMALAMVEKTLDAMYRGGIFDHIGFGFSRYSTDSKWLVPHFEKMLYDNALLAIAYLEAYRATRREKYADVARRIFAYVLRDMTSPEGGFYSAEDADSEGEEGKFYLWTPDEVKEVLGEKDGERFARLFDITERGNFEGKSIPNLINIQVSASDREFIERCRKRLFDTREQRPRPFRDDKILTGWNGLMIAALAMGGRILGDIAYTEAAEKACRFILGKMIRPDGRLLAAYRDGSANIPAYADDYAFLIWALLELYETTYKPQYLKKALELNEALLELFWDSQDGGLFLYGSDAEQLIMRPKEVYDGALPSGNSVAALNLLRLSHLSGRSELAEIAQKLFEAFNPEVSLSPHAHTFFLTAWMFYKSRPKEVIIVADGATEEACRMLRIVNSSPDPFVCSILYTSQHRDLTEILPHVGNYRAMDGKPTAYICEDYACQPPITDPDELEKHFPPEVILKHE</sequence>
<dbReference type="Gene3D" id="1.50.10.10">
    <property type="match status" value="1"/>
</dbReference>
<feature type="domain" description="Spermatogenesis-associated protein 20-like TRX" evidence="1">
    <location>
        <begin position="9"/>
        <end position="171"/>
    </location>
</feature>
<dbReference type="PANTHER" id="PTHR42899:SF1">
    <property type="entry name" value="SPERMATOGENESIS-ASSOCIATED PROTEIN 20"/>
    <property type="match status" value="1"/>
</dbReference>
<dbReference type="EMBL" id="FQZP01000056">
    <property type="protein sequence ID" value="SHJ45295.1"/>
    <property type="molecule type" value="Genomic_DNA"/>
</dbReference>
<gene>
    <name evidence="2" type="ORF">SAMN05444373_10565</name>
</gene>
<dbReference type="SUPFAM" id="SSF48208">
    <property type="entry name" value="Six-hairpin glycosidases"/>
    <property type="match status" value="1"/>
</dbReference>
<dbReference type="GO" id="GO:0005975">
    <property type="term" value="P:carbohydrate metabolic process"/>
    <property type="evidence" value="ECO:0007669"/>
    <property type="project" value="InterPro"/>
</dbReference>
<evidence type="ECO:0000313" key="3">
    <source>
        <dbReference type="Proteomes" id="UP000324781"/>
    </source>
</evidence>
<dbReference type="CDD" id="cd02955">
    <property type="entry name" value="SSP411"/>
    <property type="match status" value="1"/>
</dbReference>
<dbReference type="RefSeq" id="WP_149679474.1">
    <property type="nucleotide sequence ID" value="NZ_FQZP01000056.1"/>
</dbReference>
<name>A0A1M6JF84_9FIRM</name>
<evidence type="ECO:0000313" key="2">
    <source>
        <dbReference type="EMBL" id="SHJ45295.1"/>
    </source>
</evidence>
<dbReference type="PIRSF" id="PIRSF006402">
    <property type="entry name" value="UCP006402_thioredoxin"/>
    <property type="match status" value="1"/>
</dbReference>
<dbReference type="OrthoDB" id="9762614at2"/>
<dbReference type="InterPro" id="IPR008928">
    <property type="entry name" value="6-hairpin_glycosidase_sf"/>
</dbReference>
<dbReference type="Pfam" id="PF03190">
    <property type="entry name" value="Thioredox_DsbH"/>
    <property type="match status" value="1"/>
</dbReference>
<accession>A0A1M6JF84</accession>
<reference evidence="2 3" key="1">
    <citation type="submission" date="2016-11" db="EMBL/GenBank/DDBJ databases">
        <authorList>
            <person name="Varghese N."/>
            <person name="Submissions S."/>
        </authorList>
    </citation>
    <scope>NUCLEOTIDE SEQUENCE [LARGE SCALE GENOMIC DNA]</scope>
    <source>
        <strain evidence="2 3">DSM 19027</strain>
    </source>
</reference>
<dbReference type="Proteomes" id="UP000324781">
    <property type="component" value="Unassembled WGS sequence"/>
</dbReference>
<dbReference type="InterPro" id="IPR036249">
    <property type="entry name" value="Thioredoxin-like_sf"/>
</dbReference>
<organism evidence="2 3">
    <name type="scientific">Thermoclostridium caenicola</name>
    <dbReference type="NCBI Taxonomy" id="659425"/>
    <lineage>
        <taxon>Bacteria</taxon>
        <taxon>Bacillati</taxon>
        <taxon>Bacillota</taxon>
        <taxon>Clostridia</taxon>
        <taxon>Eubacteriales</taxon>
        <taxon>Oscillospiraceae</taxon>
        <taxon>Thermoclostridium</taxon>
    </lineage>
</organism>